<accession>A0A850C215</accession>
<sequence>MLPTVRVLMDRAVPGRGRVTVDGRQLPGVRAVTVHHEAGQPPRVTVEFNAAEAPVEYVDRLDPAEEVTRDGAARR</sequence>
<protein>
    <submittedName>
        <fullName evidence="1">Uncharacterized protein</fullName>
    </submittedName>
</protein>
<proteinExistence type="predicted"/>
<gene>
    <name evidence="1" type="ORF">HOQ43_07510</name>
</gene>
<dbReference type="AlphaFoldDB" id="A0A850C215"/>
<evidence type="ECO:0000313" key="1">
    <source>
        <dbReference type="EMBL" id="NUQ88294.1"/>
    </source>
</evidence>
<evidence type="ECO:0000313" key="2">
    <source>
        <dbReference type="Proteomes" id="UP000574690"/>
    </source>
</evidence>
<organism evidence="1 2">
    <name type="scientific">Glycomyces artemisiae</name>
    <dbReference type="NCBI Taxonomy" id="1076443"/>
    <lineage>
        <taxon>Bacteria</taxon>
        <taxon>Bacillati</taxon>
        <taxon>Actinomycetota</taxon>
        <taxon>Actinomycetes</taxon>
        <taxon>Glycomycetales</taxon>
        <taxon>Glycomycetaceae</taxon>
        <taxon>Glycomyces</taxon>
    </lineage>
</organism>
<comment type="caution">
    <text evidence="1">The sequence shown here is derived from an EMBL/GenBank/DDBJ whole genome shotgun (WGS) entry which is preliminary data.</text>
</comment>
<reference evidence="1 2" key="1">
    <citation type="submission" date="2020-05" db="EMBL/GenBank/DDBJ databases">
        <title>DNA-SIP metagenomic assembled genomes.</title>
        <authorList>
            <person name="Yu J."/>
        </authorList>
    </citation>
    <scope>NUCLEOTIDE SEQUENCE [LARGE SCALE GENOMIC DNA]</scope>
    <source>
        <strain evidence="1">Bin5.27</strain>
    </source>
</reference>
<name>A0A850C215_9ACTN</name>
<dbReference type="EMBL" id="JABFXE010000317">
    <property type="protein sequence ID" value="NUQ88294.1"/>
    <property type="molecule type" value="Genomic_DNA"/>
</dbReference>
<dbReference type="Proteomes" id="UP000574690">
    <property type="component" value="Unassembled WGS sequence"/>
</dbReference>